<dbReference type="RefSeq" id="WP_077807733.1">
    <property type="nucleotide sequence ID" value="NZ_BJXS01000001.1"/>
</dbReference>
<dbReference type="GO" id="GO:0016803">
    <property type="term" value="F:ether hydrolase activity"/>
    <property type="evidence" value="ECO:0007669"/>
    <property type="project" value="TreeGrafter"/>
</dbReference>
<dbReference type="InterPro" id="IPR001347">
    <property type="entry name" value="SIS_dom"/>
</dbReference>
<keyword evidence="1" id="KW-0456">Lyase</keyword>
<name>A0A1U9KSJ0_9PROT</name>
<dbReference type="PANTHER" id="PTHR10088">
    <property type="entry name" value="GLUCOKINASE REGULATORY PROTEIN"/>
    <property type="match status" value="1"/>
</dbReference>
<sequence length="307" mass="31901">MTTPTTSSIPTSNDTERPDPRYADIDTWPTASVLDALAEAQMTAVAVARAAVPDIEKVVDAALPRLRAGGRLFYVGAGTSGRIGMQDGVELTPTFGLPTERLVLLLAGGEGAVFQAAEGAEDREDAARDDILAHEPGRNDVVIGVAASGATPYTCAALAAARARGSLTVGVSGSREGRILHEAELGIRLPTGPEVVAGSTRLKAGTAQKAALNMLSTTLMLRLGHVYRGQMVDMKVTNAKLARRAARMVRMLAGGTDAEIEAALAATGGNVKRAVLVRSGLSREEAEAALTLHRGDLRAVLSSLNES</sequence>
<dbReference type="GO" id="GO:0046348">
    <property type="term" value="P:amino sugar catabolic process"/>
    <property type="evidence" value="ECO:0007669"/>
    <property type="project" value="InterPro"/>
</dbReference>
<dbReference type="Proteomes" id="UP000188604">
    <property type="component" value="Chromosome"/>
</dbReference>
<dbReference type="InterPro" id="IPR005486">
    <property type="entry name" value="Glucokinase_regulatory_CS"/>
</dbReference>
<dbReference type="GO" id="GO:0016835">
    <property type="term" value="F:carbon-oxygen lyase activity"/>
    <property type="evidence" value="ECO:0007669"/>
    <property type="project" value="InterPro"/>
</dbReference>
<evidence type="ECO:0000256" key="3">
    <source>
        <dbReference type="SAM" id="MobiDB-lite"/>
    </source>
</evidence>
<feature type="compositionally biased region" description="Basic and acidic residues" evidence="3">
    <location>
        <begin position="14"/>
        <end position="23"/>
    </location>
</feature>
<reference evidence="4 5" key="1">
    <citation type="submission" date="2016-03" db="EMBL/GenBank/DDBJ databases">
        <title>Acetic acid bacteria sequencing.</title>
        <authorList>
            <person name="Brandt J."/>
            <person name="Jakob F."/>
            <person name="Vogel R.F."/>
        </authorList>
    </citation>
    <scope>NUCLEOTIDE SEQUENCE [LARGE SCALE GENOMIC DNA]</scope>
    <source>
        <strain evidence="4 5">NBRC 101099</strain>
    </source>
</reference>
<protein>
    <submittedName>
        <fullName evidence="4">N-acetylmuramic acid 6-phosphate etherase</fullName>
    </submittedName>
</protein>
<proteinExistence type="predicted"/>
<dbReference type="AlphaFoldDB" id="A0A1U9KSJ0"/>
<dbReference type="Pfam" id="PF22645">
    <property type="entry name" value="GKRP_SIS_N"/>
    <property type="match status" value="1"/>
</dbReference>
<evidence type="ECO:0000313" key="5">
    <source>
        <dbReference type="Proteomes" id="UP000188604"/>
    </source>
</evidence>
<evidence type="ECO:0000313" key="4">
    <source>
        <dbReference type="EMBL" id="AQS88689.1"/>
    </source>
</evidence>
<keyword evidence="2" id="KW-0119">Carbohydrate metabolism</keyword>
<dbReference type="InterPro" id="IPR005488">
    <property type="entry name" value="Etherase_MurQ"/>
</dbReference>
<dbReference type="GO" id="GO:0097367">
    <property type="term" value="F:carbohydrate derivative binding"/>
    <property type="evidence" value="ECO:0007669"/>
    <property type="project" value="InterPro"/>
</dbReference>
<evidence type="ECO:0000256" key="2">
    <source>
        <dbReference type="ARBA" id="ARBA00023277"/>
    </source>
</evidence>
<dbReference type="InterPro" id="IPR046348">
    <property type="entry name" value="SIS_dom_sf"/>
</dbReference>
<keyword evidence="5" id="KW-1185">Reference proteome</keyword>
<dbReference type="PROSITE" id="PS01272">
    <property type="entry name" value="GCKR"/>
    <property type="match status" value="1"/>
</dbReference>
<dbReference type="EMBL" id="CP014691">
    <property type="protein sequence ID" value="AQS88689.1"/>
    <property type="molecule type" value="Genomic_DNA"/>
</dbReference>
<dbReference type="InterPro" id="IPR040190">
    <property type="entry name" value="MURQ/GCKR"/>
</dbReference>
<gene>
    <name evidence="4" type="ORF">A0U93_13040</name>
</gene>
<dbReference type="PROSITE" id="PS51464">
    <property type="entry name" value="SIS"/>
    <property type="match status" value="1"/>
</dbReference>
<dbReference type="PANTHER" id="PTHR10088:SF4">
    <property type="entry name" value="GLUCOKINASE REGULATORY PROTEIN"/>
    <property type="match status" value="1"/>
</dbReference>
<evidence type="ECO:0000256" key="1">
    <source>
        <dbReference type="ARBA" id="ARBA00023239"/>
    </source>
</evidence>
<dbReference type="NCBIfam" id="NF003915">
    <property type="entry name" value="PRK05441.1"/>
    <property type="match status" value="1"/>
</dbReference>
<dbReference type="CDD" id="cd05007">
    <property type="entry name" value="SIS_Etherase"/>
    <property type="match status" value="1"/>
</dbReference>
<dbReference type="STRING" id="320497.A0U93_13040"/>
<dbReference type="SUPFAM" id="SSF53697">
    <property type="entry name" value="SIS domain"/>
    <property type="match status" value="1"/>
</dbReference>
<dbReference type="Gene3D" id="3.40.50.10490">
    <property type="entry name" value="Glucose-6-phosphate isomerase like protein, domain 1"/>
    <property type="match status" value="1"/>
</dbReference>
<dbReference type="OrthoDB" id="9813395at2"/>
<feature type="region of interest" description="Disordered" evidence="3">
    <location>
        <begin position="1"/>
        <end position="23"/>
    </location>
</feature>
<feature type="compositionally biased region" description="Low complexity" evidence="3">
    <location>
        <begin position="1"/>
        <end position="12"/>
    </location>
</feature>
<dbReference type="KEGG" id="nch:A0U93_13040"/>
<dbReference type="GO" id="GO:0009254">
    <property type="term" value="P:peptidoglycan turnover"/>
    <property type="evidence" value="ECO:0007669"/>
    <property type="project" value="TreeGrafter"/>
</dbReference>
<accession>A0A1U9KSJ0</accession>
<dbReference type="Gene3D" id="1.10.8.1080">
    <property type="match status" value="1"/>
</dbReference>
<dbReference type="NCBIfam" id="NF009222">
    <property type="entry name" value="PRK12570.1"/>
    <property type="match status" value="1"/>
</dbReference>
<organism evidence="4 5">
    <name type="scientific">Neoasaia chiangmaiensis</name>
    <dbReference type="NCBI Taxonomy" id="320497"/>
    <lineage>
        <taxon>Bacteria</taxon>
        <taxon>Pseudomonadati</taxon>
        <taxon>Pseudomonadota</taxon>
        <taxon>Alphaproteobacteria</taxon>
        <taxon>Acetobacterales</taxon>
        <taxon>Acetobacteraceae</taxon>
        <taxon>Neoasaia</taxon>
    </lineage>
</organism>